<dbReference type="PANTHER" id="PTHR10161:SF14">
    <property type="entry name" value="TARTRATE-RESISTANT ACID PHOSPHATASE TYPE 5"/>
    <property type="match status" value="1"/>
</dbReference>
<evidence type="ECO:0000313" key="5">
    <source>
        <dbReference type="Proteomes" id="UP000034006"/>
    </source>
</evidence>
<dbReference type="InterPro" id="IPR004843">
    <property type="entry name" value="Calcineurin-like_PHP"/>
</dbReference>
<keyword evidence="1" id="KW-0732">Signal</keyword>
<dbReference type="Pfam" id="PF00149">
    <property type="entry name" value="Metallophos"/>
    <property type="match status" value="1"/>
</dbReference>
<dbReference type="InterPro" id="IPR051558">
    <property type="entry name" value="Metallophosphoesterase_PAP"/>
</dbReference>
<proteinExistence type="predicted"/>
<dbReference type="GO" id="GO:0016787">
    <property type="term" value="F:hydrolase activity"/>
    <property type="evidence" value="ECO:0007669"/>
    <property type="project" value="UniProtKB-KW"/>
</dbReference>
<comment type="caution">
    <text evidence="4">The sequence shown here is derived from an EMBL/GenBank/DDBJ whole genome shotgun (WGS) entry which is preliminary data.</text>
</comment>
<protein>
    <submittedName>
        <fullName evidence="4">Alkaline phosphatase</fullName>
    </submittedName>
</protein>
<evidence type="ECO:0000256" key="2">
    <source>
        <dbReference type="ARBA" id="ARBA00022801"/>
    </source>
</evidence>
<dbReference type="PANTHER" id="PTHR10161">
    <property type="entry name" value="TARTRATE-RESISTANT ACID PHOSPHATASE TYPE 5"/>
    <property type="match status" value="1"/>
</dbReference>
<dbReference type="AlphaFoldDB" id="A0A0G1HXE3"/>
<name>A0A0G1HXE3_9BACT</name>
<evidence type="ECO:0000256" key="1">
    <source>
        <dbReference type="ARBA" id="ARBA00022729"/>
    </source>
</evidence>
<dbReference type="EMBL" id="LCIH01000008">
    <property type="protein sequence ID" value="KKT51796.1"/>
    <property type="molecule type" value="Genomic_DNA"/>
</dbReference>
<dbReference type="InterPro" id="IPR029052">
    <property type="entry name" value="Metallo-depent_PP-like"/>
</dbReference>
<dbReference type="Proteomes" id="UP000034006">
    <property type="component" value="Unassembled WGS sequence"/>
</dbReference>
<gene>
    <name evidence="4" type="ORF">UW44_C0008G0118</name>
</gene>
<dbReference type="STRING" id="1618387.UW44_C0008G0118"/>
<reference evidence="4 5" key="1">
    <citation type="journal article" date="2015" name="Nature">
        <title>rRNA introns, odd ribosomes, and small enigmatic genomes across a large radiation of phyla.</title>
        <authorList>
            <person name="Brown C.T."/>
            <person name="Hug L.A."/>
            <person name="Thomas B.C."/>
            <person name="Sharon I."/>
            <person name="Castelle C.J."/>
            <person name="Singh A."/>
            <person name="Wilkins M.J."/>
            <person name="Williams K.H."/>
            <person name="Banfield J.F."/>
        </authorList>
    </citation>
    <scope>NUCLEOTIDE SEQUENCE [LARGE SCALE GENOMIC DNA]</scope>
</reference>
<keyword evidence="2" id="KW-0378">Hydrolase</keyword>
<dbReference type="Gene3D" id="3.60.21.10">
    <property type="match status" value="1"/>
</dbReference>
<dbReference type="SUPFAM" id="SSF56300">
    <property type="entry name" value="Metallo-dependent phosphatases"/>
    <property type="match status" value="1"/>
</dbReference>
<evidence type="ECO:0000259" key="3">
    <source>
        <dbReference type="Pfam" id="PF00149"/>
    </source>
</evidence>
<accession>A0A0G1HXE3</accession>
<feature type="domain" description="Calcineurin-like phosphoesterase" evidence="3">
    <location>
        <begin position="47"/>
        <end position="234"/>
    </location>
</feature>
<evidence type="ECO:0000313" key="4">
    <source>
        <dbReference type="EMBL" id="KKT51796.1"/>
    </source>
</evidence>
<sequence>MKKYFNLTLICLILALAYGIFINGKPQTISSTENAVFATLLPTSESFKIAVVGDFGDPQPSPAKNVADLIRVLEVDAIVTTGDNNYPNGSIDGFVSNTYPYYGQFIDSQAFFPTLGNHDWGYPDENSYSAETLPSSQYFNYLPGNRRYYTTTFGNGLVQIFVLDTDRREPDGNTFDSAQGQWFQNEIIHSPAVYKLVFTHEPFFSSCGKKNSSVTPWPFKDLGITAVFSGHCHLYERLNVNGLTYIVNGAGGGGQIDQFTTITTESIIQYNEQRGAILIEANQTSIKISFVTVSGLFVDQFYIDAGAQQAHP</sequence>
<organism evidence="4 5">
    <name type="scientific">Candidatus Collierbacteria bacterium GW2011_GWB2_44_22</name>
    <dbReference type="NCBI Taxonomy" id="1618387"/>
    <lineage>
        <taxon>Bacteria</taxon>
        <taxon>Candidatus Collieribacteriota</taxon>
    </lineage>
</organism>